<reference evidence="1" key="1">
    <citation type="submission" date="2018-10" db="EMBL/GenBank/DDBJ databases">
        <title>Fifty Aureobasidium pullulans genomes reveal a recombining polyextremotolerant generalist.</title>
        <authorList>
            <person name="Gostincar C."/>
            <person name="Turk M."/>
            <person name="Zajc J."/>
            <person name="Gunde-Cimerman N."/>
        </authorList>
    </citation>
    <scope>NUCLEOTIDE SEQUENCE [LARGE SCALE GENOMIC DNA]</scope>
    <source>
        <strain evidence="1">EXF-10085</strain>
    </source>
</reference>
<comment type="caution">
    <text evidence="1">The sequence shown here is derived from an EMBL/GenBank/DDBJ whole genome shotgun (WGS) entry which is preliminary data.</text>
</comment>
<evidence type="ECO:0000313" key="1">
    <source>
        <dbReference type="EMBL" id="THX17179.1"/>
    </source>
</evidence>
<organism evidence="1">
    <name type="scientific">Aureobasidium pullulans</name>
    <name type="common">Black yeast</name>
    <name type="synonym">Pullularia pullulans</name>
    <dbReference type="NCBI Taxonomy" id="5580"/>
    <lineage>
        <taxon>Eukaryota</taxon>
        <taxon>Fungi</taxon>
        <taxon>Dikarya</taxon>
        <taxon>Ascomycota</taxon>
        <taxon>Pezizomycotina</taxon>
        <taxon>Dothideomycetes</taxon>
        <taxon>Dothideomycetidae</taxon>
        <taxon>Dothideales</taxon>
        <taxon>Saccotheciaceae</taxon>
        <taxon>Aureobasidium</taxon>
    </lineage>
</organism>
<name>A0A4S9D9Q3_AURPU</name>
<sequence>MTSFAQHPDTATPSTLHFVVQDPHNQRYVPAQRSRTQSKPNITSSCASRISQNNNQQRYMPASVPPTLRYLPTDHRRVGLIMVNSSDLCWIRDTVNQASGLLEPIDRLVQQTLIDLKTQPSRISRLVRTDLIVLTTVRRTSPRIAERREI</sequence>
<protein>
    <submittedName>
        <fullName evidence="1">Uncharacterized protein</fullName>
    </submittedName>
</protein>
<proteinExistence type="predicted"/>
<gene>
    <name evidence="1" type="ORF">D6D13_00879</name>
</gene>
<dbReference type="EMBL" id="QZAS01000002">
    <property type="protein sequence ID" value="THX17179.1"/>
    <property type="molecule type" value="Genomic_DNA"/>
</dbReference>
<dbReference type="AlphaFoldDB" id="A0A4S9D9Q3"/>
<accession>A0A4S9D9Q3</accession>